<dbReference type="RefSeq" id="WP_193919569.1">
    <property type="nucleotide sequence ID" value="NZ_JADEWL010000024.1"/>
</dbReference>
<proteinExistence type="predicted"/>
<protein>
    <submittedName>
        <fullName evidence="1">Uncharacterized protein</fullName>
    </submittedName>
</protein>
<organism evidence="1 2">
    <name type="scientific">Plectonema cf. radiosum LEGE 06105</name>
    <dbReference type="NCBI Taxonomy" id="945769"/>
    <lineage>
        <taxon>Bacteria</taxon>
        <taxon>Bacillati</taxon>
        <taxon>Cyanobacteriota</taxon>
        <taxon>Cyanophyceae</taxon>
        <taxon>Oscillatoriophycideae</taxon>
        <taxon>Oscillatoriales</taxon>
        <taxon>Microcoleaceae</taxon>
        <taxon>Plectonema</taxon>
    </lineage>
</organism>
<dbReference type="AlphaFoldDB" id="A0A8J7F7M7"/>
<dbReference type="EMBL" id="JADEWL010000024">
    <property type="protein sequence ID" value="MBE9213049.1"/>
    <property type="molecule type" value="Genomic_DNA"/>
</dbReference>
<accession>A0A8J7F7M7</accession>
<gene>
    <name evidence="1" type="ORF">IQ247_10245</name>
</gene>
<evidence type="ECO:0000313" key="1">
    <source>
        <dbReference type="EMBL" id="MBE9213049.1"/>
    </source>
</evidence>
<comment type="caution">
    <text evidence="1">The sequence shown here is derived from an EMBL/GenBank/DDBJ whole genome shotgun (WGS) entry which is preliminary data.</text>
</comment>
<dbReference type="Proteomes" id="UP000620559">
    <property type="component" value="Unassembled WGS sequence"/>
</dbReference>
<name>A0A8J7F7M7_9CYAN</name>
<evidence type="ECO:0000313" key="2">
    <source>
        <dbReference type="Proteomes" id="UP000620559"/>
    </source>
</evidence>
<reference evidence="1" key="1">
    <citation type="submission" date="2020-10" db="EMBL/GenBank/DDBJ databases">
        <authorList>
            <person name="Castelo-Branco R."/>
            <person name="Eusebio N."/>
            <person name="Adriana R."/>
            <person name="Vieira A."/>
            <person name="Brugerolle De Fraissinette N."/>
            <person name="Rezende De Castro R."/>
            <person name="Schneider M.P."/>
            <person name="Vasconcelos V."/>
            <person name="Leao P.N."/>
        </authorList>
    </citation>
    <scope>NUCLEOTIDE SEQUENCE</scope>
    <source>
        <strain evidence="1">LEGE 06105</strain>
    </source>
</reference>
<sequence length="48" mass="5687">MDIHTEKVLEVGFRHSYSTSLLKKHIYLNQRRKTTKPPITLGFVTSKW</sequence>
<keyword evidence="2" id="KW-1185">Reference proteome</keyword>